<reference evidence="3 4" key="1">
    <citation type="submission" date="2021-01" db="EMBL/GenBank/DDBJ databases">
        <title>Cercospora kikuchii MAFF 305040 whole genome shotgun sequence.</title>
        <authorList>
            <person name="Kashiwa T."/>
            <person name="Suzuki T."/>
        </authorList>
    </citation>
    <scope>NUCLEOTIDE SEQUENCE [LARGE SCALE GENOMIC DNA]</scope>
    <source>
        <strain evidence="3 4">MAFF 305040</strain>
    </source>
</reference>
<feature type="transmembrane region" description="Helical" evidence="2">
    <location>
        <begin position="80"/>
        <end position="100"/>
    </location>
</feature>
<dbReference type="Gene3D" id="3.40.50.150">
    <property type="entry name" value="Vaccinia Virus protein VP39"/>
    <property type="match status" value="1"/>
</dbReference>
<keyword evidence="2" id="KW-0472">Membrane</keyword>
<evidence type="ECO:0008006" key="5">
    <source>
        <dbReference type="Google" id="ProtNLM"/>
    </source>
</evidence>
<dbReference type="GeneID" id="68294327"/>
<feature type="compositionally biased region" description="Basic and acidic residues" evidence="1">
    <location>
        <begin position="634"/>
        <end position="644"/>
    </location>
</feature>
<dbReference type="OrthoDB" id="2016285at2759"/>
<feature type="transmembrane region" description="Helical" evidence="2">
    <location>
        <begin position="221"/>
        <end position="242"/>
    </location>
</feature>
<gene>
    <name evidence="3" type="ORF">CKM354_000875200</name>
</gene>
<comment type="caution">
    <text evidence="3">The sequence shown here is derived from an EMBL/GenBank/DDBJ whole genome shotgun (WGS) entry which is preliminary data.</text>
</comment>
<name>A0A9P3CMQ4_9PEZI</name>
<dbReference type="EMBL" id="BOLY01000005">
    <property type="protein sequence ID" value="GIZ45593.1"/>
    <property type="molecule type" value="Genomic_DNA"/>
</dbReference>
<dbReference type="AlphaFoldDB" id="A0A9P3CMQ4"/>
<protein>
    <recommendedName>
        <fullName evidence="5">Spermine/spermidine synthase</fullName>
    </recommendedName>
</protein>
<keyword evidence="2" id="KW-0812">Transmembrane</keyword>
<sequence>MAKNKKPKPGEASSEGDTTKAEDTTHTPAQPPQRHTGAHDAPPVQEWEYMYPVALLSLAAAASPISQMTMAPVYGSVPSAVNHATMCSISLLFGFTVRTFTGQFKNFRPLEWVSAWAFTVPALQTLLLPYSGSLGPVAGPMINGFLSCHMLLLPTGFVLAEFVSRYKQTAVLASRIGVTAAYMIIGILLAFPVYSVLEEKYAGIVQWTPELLQEKFEVNPIHFQLALGAAYAVLAPSWYALLGVPAILHSVYFNQHFNIYKANASLTSHNWTILDRQWSNTGYISVLESTEMEYRVLRADHSLLGGEWLLTPARKKDNWLTNEPIYAVFSMLESVRLLQLDTAPVPDTSARALVIGLGIGTAPKAMLAHGIDTTIVELDPVVHKLAVQYFDLPRNHTAVLQDAMKWVKKQAAAAEALTTIDENLKDGAMVESNRKPVVLYDYIIHDVFTGGAEPLSLFTTQFLQNLRSLLTPNGAIALNYAGDLSLPLTRLVLRTIYHAFDGQCKIFRDGPPERYTEGEGKSGKTSAHEQEEQSPSSDFLNMVVFCRNSPGQISFRPPTTTDYLGSLSRRHYMLPKPDWEIAFPKHEEEALEETASSSPNDDDDPSPATVSVTATPPHANDANATAEKQDDDAEYKNGKPDRLLQQKKLLRPGDESSWESEQIESAKRHWRIMRTVMPGVVWETW</sequence>
<proteinExistence type="predicted"/>
<keyword evidence="2" id="KW-1133">Transmembrane helix</keyword>
<feature type="region of interest" description="Disordered" evidence="1">
    <location>
        <begin position="1"/>
        <end position="40"/>
    </location>
</feature>
<evidence type="ECO:0000256" key="2">
    <source>
        <dbReference type="SAM" id="Phobius"/>
    </source>
</evidence>
<accession>A0A9P3CMQ4</accession>
<feature type="transmembrane region" description="Helical" evidence="2">
    <location>
        <begin position="176"/>
        <end position="197"/>
    </location>
</feature>
<dbReference type="SUPFAM" id="SSF53335">
    <property type="entry name" value="S-adenosyl-L-methionine-dependent methyltransferases"/>
    <property type="match status" value="1"/>
</dbReference>
<evidence type="ECO:0000313" key="3">
    <source>
        <dbReference type="EMBL" id="GIZ45593.1"/>
    </source>
</evidence>
<dbReference type="RefSeq" id="XP_044660080.1">
    <property type="nucleotide sequence ID" value="XM_044804145.1"/>
</dbReference>
<dbReference type="InterPro" id="IPR029063">
    <property type="entry name" value="SAM-dependent_MTases_sf"/>
</dbReference>
<feature type="region of interest" description="Disordered" evidence="1">
    <location>
        <begin position="587"/>
        <end position="664"/>
    </location>
</feature>
<organism evidence="3 4">
    <name type="scientific">Cercospora kikuchii</name>
    <dbReference type="NCBI Taxonomy" id="84275"/>
    <lineage>
        <taxon>Eukaryota</taxon>
        <taxon>Fungi</taxon>
        <taxon>Dikarya</taxon>
        <taxon>Ascomycota</taxon>
        <taxon>Pezizomycotina</taxon>
        <taxon>Dothideomycetes</taxon>
        <taxon>Dothideomycetidae</taxon>
        <taxon>Mycosphaerellales</taxon>
        <taxon>Mycosphaerellaceae</taxon>
        <taxon>Cercospora</taxon>
    </lineage>
</organism>
<evidence type="ECO:0000256" key="1">
    <source>
        <dbReference type="SAM" id="MobiDB-lite"/>
    </source>
</evidence>
<dbReference type="Proteomes" id="UP000825890">
    <property type="component" value="Unassembled WGS sequence"/>
</dbReference>
<feature type="compositionally biased region" description="Basic and acidic residues" evidence="1">
    <location>
        <begin position="508"/>
        <end position="531"/>
    </location>
</feature>
<feature type="transmembrane region" description="Helical" evidence="2">
    <location>
        <begin position="112"/>
        <end position="130"/>
    </location>
</feature>
<feature type="region of interest" description="Disordered" evidence="1">
    <location>
        <begin position="508"/>
        <end position="536"/>
    </location>
</feature>
<keyword evidence="4" id="KW-1185">Reference proteome</keyword>
<feature type="transmembrane region" description="Helical" evidence="2">
    <location>
        <begin position="142"/>
        <end position="164"/>
    </location>
</feature>
<evidence type="ECO:0000313" key="4">
    <source>
        <dbReference type="Proteomes" id="UP000825890"/>
    </source>
</evidence>